<evidence type="ECO:0000313" key="5">
    <source>
        <dbReference type="EMBL" id="QIS15992.1"/>
    </source>
</evidence>
<accession>A0A6G9YRZ0</accession>
<keyword evidence="4" id="KW-1133">Transmembrane helix</keyword>
<gene>
    <name evidence="5" type="ORF">F5544_40890</name>
</gene>
<dbReference type="Proteomes" id="UP000503540">
    <property type="component" value="Chromosome"/>
</dbReference>
<keyword evidence="4" id="KW-0812">Transmembrane</keyword>
<evidence type="ECO:0000256" key="1">
    <source>
        <dbReference type="ARBA" id="ARBA00004370"/>
    </source>
</evidence>
<dbReference type="EMBL" id="CP046172">
    <property type="protein sequence ID" value="QIS15992.1"/>
    <property type="molecule type" value="Genomic_DNA"/>
</dbReference>
<keyword evidence="2 4" id="KW-0472">Membrane</keyword>
<evidence type="ECO:0000313" key="6">
    <source>
        <dbReference type="Proteomes" id="UP000503540"/>
    </source>
</evidence>
<sequence length="238" mass="25031">MASGRPVNRVTSKRKPAETAQRAKPRPAAARATRTRVSGSAARPRRDPEPAAAPARRPKLRLPRPAGPKRSWLGVAALSVAAVLLGAFAVLAALRPGVDDSNKAFIDTKSTEEVKAAAENALKTIYSTDAKNVDGYKAALRGVLTGTMLAEFDKYADTTFSALGQAQVKADAKPGPTGVTMLTDDRAELLVNLVVSASKGGEAQPSATGPIIVRMQKVNGHWLASEIPDRPVLQAPPQ</sequence>
<name>A0A6G9YRZ0_9NOCA</name>
<feature type="region of interest" description="Disordered" evidence="3">
    <location>
        <begin position="1"/>
        <end position="67"/>
    </location>
</feature>
<dbReference type="KEGG" id="nah:F5544_40890"/>
<evidence type="ECO:0000256" key="2">
    <source>
        <dbReference type="ARBA" id="ARBA00023136"/>
    </source>
</evidence>
<protein>
    <recommendedName>
        <fullName evidence="7">Mce-associated membrane protein</fullName>
    </recommendedName>
</protein>
<dbReference type="GO" id="GO:0016020">
    <property type="term" value="C:membrane"/>
    <property type="evidence" value="ECO:0007669"/>
    <property type="project" value="UniProtKB-SubCell"/>
</dbReference>
<evidence type="ECO:0000256" key="3">
    <source>
        <dbReference type="SAM" id="MobiDB-lite"/>
    </source>
</evidence>
<dbReference type="AlphaFoldDB" id="A0A6G9YRZ0"/>
<feature type="compositionally biased region" description="Low complexity" evidence="3">
    <location>
        <begin position="20"/>
        <end position="42"/>
    </location>
</feature>
<organism evidence="5 6">
    <name type="scientific">Nocardia arthritidis</name>
    <dbReference type="NCBI Taxonomy" id="228602"/>
    <lineage>
        <taxon>Bacteria</taxon>
        <taxon>Bacillati</taxon>
        <taxon>Actinomycetota</taxon>
        <taxon>Actinomycetes</taxon>
        <taxon>Mycobacteriales</taxon>
        <taxon>Nocardiaceae</taxon>
        <taxon>Nocardia</taxon>
    </lineage>
</organism>
<dbReference type="PANTHER" id="PTHR37042">
    <property type="entry name" value="OUTER MEMBRANE PROTEIN RV1973"/>
    <property type="match status" value="1"/>
</dbReference>
<keyword evidence="6" id="KW-1185">Reference proteome</keyword>
<evidence type="ECO:0008006" key="7">
    <source>
        <dbReference type="Google" id="ProtNLM"/>
    </source>
</evidence>
<comment type="subcellular location">
    <subcellularLocation>
        <location evidence="1">Membrane</location>
    </subcellularLocation>
</comment>
<reference evidence="5 6" key="1">
    <citation type="journal article" date="2019" name="ACS Chem. Biol.">
        <title>Identification and Mobilization of a Cryptic Antibiotic Biosynthesis Gene Locus from a Human-Pathogenic Nocardia Isolate.</title>
        <authorList>
            <person name="Herisse M."/>
            <person name="Ishida K."/>
            <person name="Porter J.L."/>
            <person name="Howden B."/>
            <person name="Hertweck C."/>
            <person name="Stinear T.P."/>
            <person name="Pidot S.J."/>
        </authorList>
    </citation>
    <scope>NUCLEOTIDE SEQUENCE [LARGE SCALE GENOMIC DNA]</scope>
    <source>
        <strain evidence="5 6">AUSMDU00012717</strain>
    </source>
</reference>
<feature type="transmembrane region" description="Helical" evidence="4">
    <location>
        <begin position="71"/>
        <end position="94"/>
    </location>
</feature>
<evidence type="ECO:0000256" key="4">
    <source>
        <dbReference type="SAM" id="Phobius"/>
    </source>
</evidence>
<dbReference type="PANTHER" id="PTHR37042:SF4">
    <property type="entry name" value="OUTER MEMBRANE PROTEIN RV1973"/>
    <property type="match status" value="1"/>
</dbReference>
<proteinExistence type="predicted"/>
<dbReference type="RefSeq" id="WP_167478152.1">
    <property type="nucleotide sequence ID" value="NZ_CP046172.1"/>
</dbReference>